<feature type="compositionally biased region" description="Polar residues" evidence="13">
    <location>
        <begin position="86"/>
        <end position="96"/>
    </location>
</feature>
<dbReference type="GO" id="GO:0005634">
    <property type="term" value="C:nucleus"/>
    <property type="evidence" value="ECO:0007669"/>
    <property type="project" value="UniProtKB-SubCell"/>
</dbReference>
<evidence type="ECO:0000256" key="5">
    <source>
        <dbReference type="ARBA" id="ARBA00022679"/>
    </source>
</evidence>
<keyword evidence="7 12" id="KW-0863">Zinc-finger</keyword>
<keyword evidence="5" id="KW-0808">Transferase</keyword>
<dbReference type="InParanoid" id="M3YBC8"/>
<dbReference type="GO" id="GO:0016567">
    <property type="term" value="P:protein ubiquitination"/>
    <property type="evidence" value="ECO:0007669"/>
    <property type="project" value="TreeGrafter"/>
</dbReference>
<evidence type="ECO:0000256" key="2">
    <source>
        <dbReference type="ARBA" id="ARBA00004123"/>
    </source>
</evidence>
<dbReference type="GO" id="GO:0008270">
    <property type="term" value="F:zinc ion binding"/>
    <property type="evidence" value="ECO:0007669"/>
    <property type="project" value="UniProtKB-KW"/>
</dbReference>
<dbReference type="CDD" id="cd16674">
    <property type="entry name" value="RING-H2_RNF12"/>
    <property type="match status" value="1"/>
</dbReference>
<dbReference type="HOGENOM" id="CLU_025933_1_0_1"/>
<keyword evidence="9" id="KW-0862">Zinc</keyword>
<feature type="compositionally biased region" description="Basic and acidic residues" evidence="13">
    <location>
        <begin position="138"/>
        <end position="156"/>
    </location>
</feature>
<feature type="compositionally biased region" description="Polar residues" evidence="13">
    <location>
        <begin position="123"/>
        <end position="133"/>
    </location>
</feature>
<protein>
    <recommendedName>
        <fullName evidence="4">RING-type E3 ubiquitin transferase</fullName>
        <ecNumber evidence="4">2.3.2.27</ecNumber>
    </recommendedName>
</protein>
<dbReference type="SUPFAM" id="SSF57850">
    <property type="entry name" value="RING/U-box"/>
    <property type="match status" value="1"/>
</dbReference>
<evidence type="ECO:0000256" key="8">
    <source>
        <dbReference type="ARBA" id="ARBA00022786"/>
    </source>
</evidence>
<evidence type="ECO:0000256" key="10">
    <source>
        <dbReference type="ARBA" id="ARBA00023242"/>
    </source>
</evidence>
<feature type="compositionally biased region" description="Polar residues" evidence="13">
    <location>
        <begin position="258"/>
        <end position="280"/>
    </location>
</feature>
<dbReference type="InterPro" id="IPR051834">
    <property type="entry name" value="RING_finger_E3_ligase"/>
</dbReference>
<proteinExistence type="inferred from homology"/>
<sequence>RRSQMDRLDREEAFYQFVNNLSEEDYRLMRDNNLLGSPGESTEEELLRRLQQIKEGPAPQNSDENRGGDSSDDVSNGDSIIDWLNSIRQTGNTTRSGPRGNSWRAVSRTNPDSGDFRFLEINVNRNDGSQNPENENEPSARHSGGENTDNSRENPRSESTSARPSRSERNSTEALMGEVAPTRGQRRRTRARAERCRSPLHPMSEIPRRSHHSISSQTFEHPLVNETEGSSRTQHHVTLRQQISGPDLLSRGLFAPSGTRNASQGAGSSDTTSSGESAGSGQRPPTIVLNLQVRRVRPGEYRQRDSIASRTRSRSQMPNNTVTYGGFRRTFSHSKQADVRTYVSTIRIPIRRIFNTGLSETTSVAIQQNVERAKSWNGSGGSGGSSSSGSSSSSSPSSSSSGESSETSSEVFEGSNEFFLLNEDGDDQPRGLTKEQIDNLAMRSFGENDALKTCSVCITEYTEGNKLHKLPCSHEFHVHCIDRWLSENSTCPICRRAVLASGNRESI</sequence>
<comment type="subcellular location">
    <subcellularLocation>
        <location evidence="2">Nucleus</location>
    </subcellularLocation>
</comment>
<evidence type="ECO:0000313" key="15">
    <source>
        <dbReference type="Ensembl" id="ENSMPUP00000008635.1"/>
    </source>
</evidence>
<feature type="region of interest" description="Disordered" evidence="13">
    <location>
        <begin position="299"/>
        <end position="327"/>
    </location>
</feature>
<evidence type="ECO:0000256" key="6">
    <source>
        <dbReference type="ARBA" id="ARBA00022723"/>
    </source>
</evidence>
<dbReference type="GO" id="GO:0061630">
    <property type="term" value="F:ubiquitin protein ligase activity"/>
    <property type="evidence" value="ECO:0007669"/>
    <property type="project" value="UniProtKB-EC"/>
</dbReference>
<accession>M3YBC8</accession>
<feature type="domain" description="RING-type" evidence="14">
    <location>
        <begin position="454"/>
        <end position="495"/>
    </location>
</feature>
<evidence type="ECO:0000256" key="11">
    <source>
        <dbReference type="ARBA" id="ARBA00038418"/>
    </source>
</evidence>
<comment type="pathway">
    <text evidence="3">Protein modification; protein ubiquitination.</text>
</comment>
<evidence type="ECO:0000256" key="12">
    <source>
        <dbReference type="PROSITE-ProRule" id="PRU00175"/>
    </source>
</evidence>
<dbReference type="InterPro" id="IPR058896">
    <property type="entry name" value="RNF6/12_N"/>
</dbReference>
<organism evidence="15">
    <name type="scientific">Mustela putorius furo</name>
    <name type="common">European domestic ferret</name>
    <name type="synonym">Mustela furo</name>
    <dbReference type="NCBI Taxonomy" id="9669"/>
    <lineage>
        <taxon>Eukaryota</taxon>
        <taxon>Metazoa</taxon>
        <taxon>Chordata</taxon>
        <taxon>Craniata</taxon>
        <taxon>Vertebrata</taxon>
        <taxon>Euteleostomi</taxon>
        <taxon>Mammalia</taxon>
        <taxon>Eutheria</taxon>
        <taxon>Laurasiatheria</taxon>
        <taxon>Carnivora</taxon>
        <taxon>Caniformia</taxon>
        <taxon>Musteloidea</taxon>
        <taxon>Mustelidae</taxon>
        <taxon>Mustelinae</taxon>
        <taxon>Mustela</taxon>
    </lineage>
</organism>
<evidence type="ECO:0000256" key="4">
    <source>
        <dbReference type="ARBA" id="ARBA00012483"/>
    </source>
</evidence>
<feature type="region of interest" description="Disordered" evidence="13">
    <location>
        <begin position="374"/>
        <end position="408"/>
    </location>
</feature>
<name>M3YBC8_MUSPF</name>
<feature type="compositionally biased region" description="Polar residues" evidence="13">
    <location>
        <begin position="308"/>
        <end position="323"/>
    </location>
</feature>
<dbReference type="GO" id="GO:0006511">
    <property type="term" value="P:ubiquitin-dependent protein catabolic process"/>
    <property type="evidence" value="ECO:0007669"/>
    <property type="project" value="TreeGrafter"/>
</dbReference>
<feature type="compositionally biased region" description="Low complexity" evidence="13">
    <location>
        <begin position="387"/>
        <end position="408"/>
    </location>
</feature>
<dbReference type="Pfam" id="PF25914">
    <property type="entry name" value="RNF6_N"/>
    <property type="match status" value="1"/>
</dbReference>
<dbReference type="GeneTree" id="ENSGT00940000155753"/>
<dbReference type="GO" id="GO:0060816">
    <property type="term" value="P:random inactivation of X chromosome"/>
    <property type="evidence" value="ECO:0007669"/>
    <property type="project" value="TreeGrafter"/>
</dbReference>
<evidence type="ECO:0000256" key="9">
    <source>
        <dbReference type="ARBA" id="ARBA00022833"/>
    </source>
</evidence>
<evidence type="ECO:0000256" key="3">
    <source>
        <dbReference type="ARBA" id="ARBA00004906"/>
    </source>
</evidence>
<dbReference type="InterPro" id="IPR001841">
    <property type="entry name" value="Znf_RING"/>
</dbReference>
<keyword evidence="6" id="KW-0479">Metal-binding</keyword>
<dbReference type="PROSITE" id="PS50089">
    <property type="entry name" value="ZF_RING_2"/>
    <property type="match status" value="1"/>
</dbReference>
<dbReference type="PANTHER" id="PTHR45931:SF4">
    <property type="entry name" value="E3 UBIQUITIN-PROTEIN LIGASE RLIM"/>
    <property type="match status" value="1"/>
</dbReference>
<dbReference type="EMBL" id="AEYP01105727">
    <property type="status" value="NOT_ANNOTATED_CDS"/>
    <property type="molecule type" value="Genomic_DNA"/>
</dbReference>
<evidence type="ECO:0000256" key="13">
    <source>
        <dbReference type="SAM" id="MobiDB-lite"/>
    </source>
</evidence>
<evidence type="ECO:0000259" key="14">
    <source>
        <dbReference type="PROSITE" id="PS50089"/>
    </source>
</evidence>
<dbReference type="AlphaFoldDB" id="M3YBC8"/>
<dbReference type="SMART" id="SM00184">
    <property type="entry name" value="RING"/>
    <property type="match status" value="1"/>
</dbReference>
<comment type="catalytic activity">
    <reaction evidence="1">
        <text>S-ubiquitinyl-[E2 ubiquitin-conjugating enzyme]-L-cysteine + [acceptor protein]-L-lysine = [E2 ubiquitin-conjugating enzyme]-L-cysteine + N(6)-ubiquitinyl-[acceptor protein]-L-lysine.</text>
        <dbReference type="EC" id="2.3.2.27"/>
    </reaction>
</comment>
<evidence type="ECO:0000256" key="7">
    <source>
        <dbReference type="ARBA" id="ARBA00022771"/>
    </source>
</evidence>
<dbReference type="Gene3D" id="3.30.40.10">
    <property type="entry name" value="Zinc/RING finger domain, C3HC4 (zinc finger)"/>
    <property type="match status" value="1"/>
</dbReference>
<dbReference type="EC" id="2.3.2.27" evidence="4"/>
<reference evidence="15" key="1">
    <citation type="submission" date="2024-06" db="UniProtKB">
        <authorList>
            <consortium name="Ensembl"/>
        </authorList>
    </citation>
    <scope>IDENTIFICATION</scope>
</reference>
<evidence type="ECO:0000256" key="1">
    <source>
        <dbReference type="ARBA" id="ARBA00000900"/>
    </source>
</evidence>
<comment type="similarity">
    <text evidence="11">Belongs to the RNF12 family.</text>
</comment>
<dbReference type="eggNOG" id="KOG0800">
    <property type="taxonomic scope" value="Eukaryota"/>
</dbReference>
<dbReference type="OMA" id="IPICRIL"/>
<dbReference type="STRING" id="9669.ENSMPUP00000008635"/>
<dbReference type="PANTHER" id="PTHR45931">
    <property type="entry name" value="SI:CH211-59O9.10"/>
    <property type="match status" value="1"/>
</dbReference>
<dbReference type="FunFam" id="3.30.40.10:FF:000054">
    <property type="entry name" value="E3 ubiquitin-protein ligase RLIM isoform X1"/>
    <property type="match status" value="1"/>
</dbReference>
<keyword evidence="8" id="KW-0833">Ubl conjugation pathway</keyword>
<feature type="region of interest" description="Disordered" evidence="13">
    <location>
        <begin position="52"/>
        <end position="287"/>
    </location>
</feature>
<dbReference type="Pfam" id="PF13639">
    <property type="entry name" value="zf-RING_2"/>
    <property type="match status" value="1"/>
</dbReference>
<dbReference type="Ensembl" id="ENSMPUT00000008777.1">
    <property type="protein sequence ID" value="ENSMPUP00000008635.1"/>
    <property type="gene ID" value="ENSMPUG00000008705.1"/>
</dbReference>
<dbReference type="InterPro" id="IPR013083">
    <property type="entry name" value="Znf_RING/FYVE/PHD"/>
</dbReference>
<keyword evidence="10" id="KW-0539">Nucleus</keyword>